<feature type="region of interest" description="Disordered" evidence="1">
    <location>
        <begin position="75"/>
        <end position="95"/>
    </location>
</feature>
<dbReference type="EMBL" id="JAOQIO010000099">
    <property type="protein sequence ID" value="MCU6796214.1"/>
    <property type="molecule type" value="Genomic_DNA"/>
</dbReference>
<keyword evidence="2" id="KW-0472">Membrane</keyword>
<evidence type="ECO:0000256" key="1">
    <source>
        <dbReference type="SAM" id="MobiDB-lite"/>
    </source>
</evidence>
<organism evidence="3 4">
    <name type="scientific">Paenibacillus baimaensis</name>
    <dbReference type="NCBI Taxonomy" id="2982185"/>
    <lineage>
        <taxon>Bacteria</taxon>
        <taxon>Bacillati</taxon>
        <taxon>Bacillota</taxon>
        <taxon>Bacilli</taxon>
        <taxon>Bacillales</taxon>
        <taxon>Paenibacillaceae</taxon>
        <taxon>Paenibacillus</taxon>
    </lineage>
</organism>
<evidence type="ECO:0000313" key="3">
    <source>
        <dbReference type="EMBL" id="MCU6796214.1"/>
    </source>
</evidence>
<keyword evidence="4" id="KW-1185">Reference proteome</keyword>
<keyword evidence="2" id="KW-1133">Transmembrane helix</keyword>
<evidence type="ECO:0000313" key="4">
    <source>
        <dbReference type="Proteomes" id="UP001652445"/>
    </source>
</evidence>
<gene>
    <name evidence="3" type="ORF">OB236_29240</name>
</gene>
<sequence length="95" mass="10500">MKPALEKFLLIAATLAAIGLFIFVAMWSSIKDKKTQMDDLFNNTNVPSSFIYTPALAHGGIREDIHRSLYADTERRTNTPSLHPAFAIPPDSIPA</sequence>
<protein>
    <submittedName>
        <fullName evidence="3">Uncharacterized protein</fullName>
    </submittedName>
</protein>
<feature type="transmembrane region" description="Helical" evidence="2">
    <location>
        <begin position="6"/>
        <end position="27"/>
    </location>
</feature>
<keyword evidence="2" id="KW-0812">Transmembrane</keyword>
<reference evidence="3 4" key="1">
    <citation type="submission" date="2022-09" db="EMBL/GenBank/DDBJ databases">
        <authorList>
            <person name="Han X.L."/>
            <person name="Wang Q."/>
            <person name="Lu T."/>
        </authorList>
    </citation>
    <scope>NUCLEOTIDE SEQUENCE [LARGE SCALE GENOMIC DNA]</scope>
    <source>
        <strain evidence="3 4">WQ 127069</strain>
    </source>
</reference>
<comment type="caution">
    <text evidence="3">The sequence shown here is derived from an EMBL/GenBank/DDBJ whole genome shotgun (WGS) entry which is preliminary data.</text>
</comment>
<dbReference type="Proteomes" id="UP001652445">
    <property type="component" value="Unassembled WGS sequence"/>
</dbReference>
<name>A0ABT2UNJ9_9BACL</name>
<proteinExistence type="predicted"/>
<accession>A0ABT2UNJ9</accession>
<dbReference type="RefSeq" id="WP_262687032.1">
    <property type="nucleotide sequence ID" value="NZ_JAOQIO010000099.1"/>
</dbReference>
<evidence type="ECO:0000256" key="2">
    <source>
        <dbReference type="SAM" id="Phobius"/>
    </source>
</evidence>